<reference evidence="3 4" key="1">
    <citation type="journal article" date="2014" name="Genome Announc.">
        <title>Genome Sequence and Methylome of Soil Bacterium Gemmatirosa kalamazoonensis KBS708T, a Member of the Rarely Cultivated Gemmatimonadetes Phylum.</title>
        <authorList>
            <person name="Debruyn J.M."/>
            <person name="Radosevich M."/>
            <person name="Wommack K.E."/>
            <person name="Polson S.W."/>
            <person name="Hauser L.J."/>
            <person name="Fawaz M.N."/>
            <person name="Korlach J."/>
            <person name="Tsai Y.C."/>
        </authorList>
    </citation>
    <scope>NUCLEOTIDE SEQUENCE [LARGE SCALE GENOMIC DNA]</scope>
    <source>
        <strain evidence="3 4">KBS708</strain>
    </source>
</reference>
<feature type="domain" description="Ice-binding protein C-terminal" evidence="2">
    <location>
        <begin position="183"/>
        <end position="208"/>
    </location>
</feature>
<keyword evidence="4" id="KW-1185">Reference proteome</keyword>
<dbReference type="InterPro" id="IPR013424">
    <property type="entry name" value="Ice-binding_C"/>
</dbReference>
<feature type="signal peptide" evidence="1">
    <location>
        <begin position="1"/>
        <end position="25"/>
    </location>
</feature>
<dbReference type="Proteomes" id="UP000019151">
    <property type="component" value="Chromosome"/>
</dbReference>
<evidence type="ECO:0000313" key="4">
    <source>
        <dbReference type="Proteomes" id="UP000019151"/>
    </source>
</evidence>
<name>W0RFX7_9BACT</name>
<dbReference type="HOGENOM" id="CLU_097132_0_0_0"/>
<keyword evidence="1" id="KW-0732">Signal</keyword>
<organism evidence="3 4">
    <name type="scientific">Gemmatirosa kalamazoonensis</name>
    <dbReference type="NCBI Taxonomy" id="861299"/>
    <lineage>
        <taxon>Bacteria</taxon>
        <taxon>Pseudomonadati</taxon>
        <taxon>Gemmatimonadota</taxon>
        <taxon>Gemmatimonadia</taxon>
        <taxon>Gemmatimonadales</taxon>
        <taxon>Gemmatimonadaceae</taxon>
        <taxon>Gemmatirosa</taxon>
    </lineage>
</organism>
<dbReference type="Pfam" id="PF07589">
    <property type="entry name" value="PEP-CTERM"/>
    <property type="match status" value="1"/>
</dbReference>
<dbReference type="OrthoDB" id="5172397at2"/>
<dbReference type="NCBIfam" id="TIGR02595">
    <property type="entry name" value="PEP_CTERM"/>
    <property type="match status" value="1"/>
</dbReference>
<dbReference type="AlphaFoldDB" id="W0RFX7"/>
<proteinExistence type="predicted"/>
<evidence type="ECO:0000256" key="1">
    <source>
        <dbReference type="SAM" id="SignalP"/>
    </source>
</evidence>
<gene>
    <name evidence="3" type="ORF">J421_1683</name>
</gene>
<dbReference type="RefSeq" id="WP_025410730.1">
    <property type="nucleotide sequence ID" value="NZ_CP007128.1"/>
</dbReference>
<feature type="chain" id="PRO_5004794292" evidence="1">
    <location>
        <begin position="26"/>
        <end position="208"/>
    </location>
</feature>
<dbReference type="EMBL" id="CP007128">
    <property type="protein sequence ID" value="AHG89220.1"/>
    <property type="molecule type" value="Genomic_DNA"/>
</dbReference>
<protein>
    <submittedName>
        <fullName evidence="3">PEP motif putative anchor domain protein</fullName>
    </submittedName>
</protein>
<evidence type="ECO:0000313" key="3">
    <source>
        <dbReference type="EMBL" id="AHG89220.1"/>
    </source>
</evidence>
<dbReference type="KEGG" id="gba:J421_1683"/>
<dbReference type="InParanoid" id="W0RFX7"/>
<dbReference type="STRING" id="861299.J421_1683"/>
<accession>W0RFX7</accession>
<dbReference type="Gene3D" id="2.60.120.260">
    <property type="entry name" value="Galactose-binding domain-like"/>
    <property type="match status" value="1"/>
</dbReference>
<sequence length="208" mass="22044">MRSTVPRFAVAAVVVALSAPRAAHAQNLLYNPGFEIGNLDGWTSPTNHMPPRSFTPFAHSGLYAAEMPSVYPFNYPGPPNYQQFGQTIATTVGQSYDVSFWAMNFGPNGPIPNNPNGLRILFGGTTLFDQQLTNSTWQLFTVHGTATSTSTWFEIDGFSPIGSNFIDDLSVAAAGPGAGPPTTTPEPATLALLATGLLALGARAVARR</sequence>
<evidence type="ECO:0000259" key="2">
    <source>
        <dbReference type="Pfam" id="PF07589"/>
    </source>
</evidence>